<evidence type="ECO:0000256" key="1">
    <source>
        <dbReference type="ARBA" id="ARBA00006432"/>
    </source>
</evidence>
<protein>
    <submittedName>
        <fullName evidence="5">AMP-dependent synthetase</fullName>
    </submittedName>
</protein>
<evidence type="ECO:0000259" key="3">
    <source>
        <dbReference type="Pfam" id="PF00501"/>
    </source>
</evidence>
<organism evidence="5 6">
    <name type="scientific">Pantoea coffeiphila</name>
    <dbReference type="NCBI Taxonomy" id="1465635"/>
    <lineage>
        <taxon>Bacteria</taxon>
        <taxon>Pseudomonadati</taxon>
        <taxon>Pseudomonadota</taxon>
        <taxon>Gammaproteobacteria</taxon>
        <taxon>Enterobacterales</taxon>
        <taxon>Erwiniaceae</taxon>
        <taxon>Pantoea</taxon>
    </lineage>
</organism>
<dbReference type="InterPro" id="IPR020845">
    <property type="entry name" value="AMP-binding_CS"/>
</dbReference>
<dbReference type="PROSITE" id="PS00455">
    <property type="entry name" value="AMP_BINDING"/>
    <property type="match status" value="1"/>
</dbReference>
<dbReference type="RefSeq" id="WP_105595392.1">
    <property type="nucleotide sequence ID" value="NZ_PDET01000026.1"/>
</dbReference>
<evidence type="ECO:0000256" key="2">
    <source>
        <dbReference type="ARBA" id="ARBA00022598"/>
    </source>
</evidence>
<dbReference type="InterPro" id="IPR025110">
    <property type="entry name" value="AMP-bd_C"/>
</dbReference>
<comment type="caution">
    <text evidence="5">The sequence shown here is derived from an EMBL/GenBank/DDBJ whole genome shotgun (WGS) entry which is preliminary data.</text>
</comment>
<evidence type="ECO:0000259" key="4">
    <source>
        <dbReference type="Pfam" id="PF13193"/>
    </source>
</evidence>
<proteinExistence type="inferred from homology"/>
<gene>
    <name evidence="5" type="ORF">CQW29_24675</name>
</gene>
<name>A0A2S9I4X1_9GAMM</name>
<dbReference type="Pfam" id="PF13193">
    <property type="entry name" value="AMP-binding_C"/>
    <property type="match status" value="1"/>
</dbReference>
<dbReference type="GO" id="GO:0031956">
    <property type="term" value="F:medium-chain fatty acid-CoA ligase activity"/>
    <property type="evidence" value="ECO:0007669"/>
    <property type="project" value="TreeGrafter"/>
</dbReference>
<evidence type="ECO:0000313" key="5">
    <source>
        <dbReference type="EMBL" id="PRD12846.1"/>
    </source>
</evidence>
<dbReference type="Pfam" id="PF00501">
    <property type="entry name" value="AMP-binding"/>
    <property type="match status" value="1"/>
</dbReference>
<dbReference type="AlphaFoldDB" id="A0A2S9I4X1"/>
<sequence length="505" mass="55571">MPVHDRVHQHAQKHPHAIAVNIDGQALSWLQLWQRSQALYQFILSESPNGHTVAIATGNAIAFPIAWLAATAQPLTAAIIDPLLPVEQLREMLSRIKPGLLLLNQQDRATIALADALQIHWLAVDRWLESDPSVTEDRPAFSQGMQDATPFLINFTSGTTSLPKAFVRSRRSWRSSFENGEAIFQLTDAPSTLFPGPLSNGIGLYCLNETLYAGGCFYSLGKWQPDTALALIAGQQIQRLVVVPTMIAGFARVADGEAFPGLRNLLSAGAKLELNHYRQARMLFPAARMQEYYGASELGFVAVSTLNDDSISDSLASVGQAFPGTTIEILDDDDVPVAMNQPGRIFIRSEQIIEGYLWGDDGGAFKKTPWGATVSDIGYLDERQNLHIIGRRGNMILSGGNNIYLSEIETTIKAIPGVIEAVVIAIDDNYLGKKIVAIIEAELTLAETIPEICREHLAKYKLPRHYYHISHWPLTPAGKIKRAGLEIRIANHDLRTDLTELSTGR</sequence>
<dbReference type="EMBL" id="PDET01000026">
    <property type="protein sequence ID" value="PRD12846.1"/>
    <property type="molecule type" value="Genomic_DNA"/>
</dbReference>
<dbReference type="PANTHER" id="PTHR43201:SF5">
    <property type="entry name" value="MEDIUM-CHAIN ACYL-COA LIGASE ACSF2, MITOCHONDRIAL"/>
    <property type="match status" value="1"/>
</dbReference>
<dbReference type="Gene3D" id="3.30.300.30">
    <property type="match status" value="1"/>
</dbReference>
<keyword evidence="2" id="KW-0436">Ligase</keyword>
<dbReference type="InterPro" id="IPR000873">
    <property type="entry name" value="AMP-dep_synth/lig_dom"/>
</dbReference>
<dbReference type="Proteomes" id="UP000239181">
    <property type="component" value="Unassembled WGS sequence"/>
</dbReference>
<accession>A0A2S9I4X1</accession>
<dbReference type="Gene3D" id="3.40.50.12780">
    <property type="entry name" value="N-terminal domain of ligase-like"/>
    <property type="match status" value="1"/>
</dbReference>
<dbReference type="InterPro" id="IPR045851">
    <property type="entry name" value="AMP-bd_C_sf"/>
</dbReference>
<reference evidence="5 6" key="1">
    <citation type="submission" date="2017-10" db="EMBL/GenBank/DDBJ databases">
        <title>Draft genome of two endophytic bacteria isolated from 'guarana' Paullinia cupana (Mart.) Ducke.</title>
        <authorList>
            <person name="Siqueira K.A."/>
            <person name="Liotti R.G."/>
            <person name="Mendes T.A."/>
            <person name="Soares M.A."/>
        </authorList>
    </citation>
    <scope>NUCLEOTIDE SEQUENCE [LARGE SCALE GENOMIC DNA]</scope>
    <source>
        <strain evidence="5 6">342</strain>
    </source>
</reference>
<dbReference type="PANTHER" id="PTHR43201">
    <property type="entry name" value="ACYL-COA SYNTHETASE"/>
    <property type="match status" value="1"/>
</dbReference>
<feature type="domain" description="AMP-binding enzyme C-terminal" evidence="4">
    <location>
        <begin position="407"/>
        <end position="479"/>
    </location>
</feature>
<feature type="domain" description="AMP-dependent synthetase/ligase" evidence="3">
    <location>
        <begin position="8"/>
        <end position="357"/>
    </location>
</feature>
<dbReference type="OrthoDB" id="9803968at2"/>
<keyword evidence="6" id="KW-1185">Reference proteome</keyword>
<comment type="similarity">
    <text evidence="1">Belongs to the ATP-dependent AMP-binding enzyme family.</text>
</comment>
<evidence type="ECO:0000313" key="6">
    <source>
        <dbReference type="Proteomes" id="UP000239181"/>
    </source>
</evidence>
<dbReference type="GO" id="GO:0006631">
    <property type="term" value="P:fatty acid metabolic process"/>
    <property type="evidence" value="ECO:0007669"/>
    <property type="project" value="TreeGrafter"/>
</dbReference>
<dbReference type="InterPro" id="IPR042099">
    <property type="entry name" value="ANL_N_sf"/>
</dbReference>
<dbReference type="SUPFAM" id="SSF56801">
    <property type="entry name" value="Acetyl-CoA synthetase-like"/>
    <property type="match status" value="1"/>
</dbReference>